<reference evidence="1 2" key="1">
    <citation type="submission" date="2022-05" db="EMBL/GenBank/DDBJ databases">
        <title>Novel Pseudomonas spp. Isolated from a Rainbow Trout Aquaculture Facility.</title>
        <authorList>
            <person name="Testerman T."/>
            <person name="Graf J."/>
        </authorList>
    </citation>
    <scope>NUCLEOTIDE SEQUENCE [LARGE SCALE GENOMIC DNA]</scope>
    <source>
        <strain evidence="1 2">ID681</strain>
    </source>
</reference>
<sequence>MSVPILTKMHINGYDVLSVNNGPWKVCTNADRLGSFHSREEAFAFAAALPTRVVRSRRHANT</sequence>
<keyword evidence="2" id="KW-1185">Reference proteome</keyword>
<gene>
    <name evidence="1" type="ORF">M5G11_00610</name>
</gene>
<dbReference type="Proteomes" id="UP001148203">
    <property type="component" value="Unassembled WGS sequence"/>
</dbReference>
<name>A0ABT5NM66_9PSED</name>
<dbReference type="EMBL" id="JAMDGY010000005">
    <property type="protein sequence ID" value="MDD0989037.1"/>
    <property type="molecule type" value="Genomic_DNA"/>
</dbReference>
<comment type="caution">
    <text evidence="1">The sequence shown here is derived from an EMBL/GenBank/DDBJ whole genome shotgun (WGS) entry which is preliminary data.</text>
</comment>
<evidence type="ECO:0000313" key="2">
    <source>
        <dbReference type="Proteomes" id="UP001148203"/>
    </source>
</evidence>
<organism evidence="1 2">
    <name type="scientific">Pseudomonas fontis</name>
    <dbReference type="NCBI Taxonomy" id="2942633"/>
    <lineage>
        <taxon>Bacteria</taxon>
        <taxon>Pseudomonadati</taxon>
        <taxon>Pseudomonadota</taxon>
        <taxon>Gammaproteobacteria</taxon>
        <taxon>Pseudomonadales</taxon>
        <taxon>Pseudomonadaceae</taxon>
        <taxon>Pseudomonas</taxon>
    </lineage>
</organism>
<evidence type="ECO:0000313" key="1">
    <source>
        <dbReference type="EMBL" id="MDD0989037.1"/>
    </source>
</evidence>
<dbReference type="RefSeq" id="WP_273912635.1">
    <property type="nucleotide sequence ID" value="NZ_JAMDGX010000065.1"/>
</dbReference>
<protein>
    <submittedName>
        <fullName evidence="1">DUF2188 domain-containing protein</fullName>
    </submittedName>
</protein>
<proteinExistence type="predicted"/>
<accession>A0ABT5NM66</accession>